<dbReference type="OrthoDB" id="5486471at2"/>
<dbReference type="Proteomes" id="UP000029733">
    <property type="component" value="Unassembled WGS sequence"/>
</dbReference>
<reference evidence="5 6" key="1">
    <citation type="journal article" date="2014" name="Genome Announc.">
        <title>Draft genome sequences of eight enterohepatic helicobacter species isolated from both laboratory and wild rodents.</title>
        <authorList>
            <person name="Sheh A."/>
            <person name="Shen Z."/>
            <person name="Fox J.G."/>
        </authorList>
    </citation>
    <scope>NUCLEOTIDE SEQUENCE [LARGE SCALE GENOMIC DNA]</scope>
    <source>
        <strain evidence="5 6">MIT 09-6949</strain>
    </source>
</reference>
<dbReference type="GO" id="GO:0006526">
    <property type="term" value="P:L-arginine biosynthetic process"/>
    <property type="evidence" value="ECO:0007669"/>
    <property type="project" value="TreeGrafter"/>
</dbReference>
<dbReference type="STRING" id="1677920.LS71_02190"/>
<dbReference type="GO" id="GO:0046872">
    <property type="term" value="F:metal ion binding"/>
    <property type="evidence" value="ECO:0007669"/>
    <property type="project" value="UniProtKB-KW"/>
</dbReference>
<dbReference type="Pfam" id="PF01546">
    <property type="entry name" value="Peptidase_M20"/>
    <property type="match status" value="2"/>
</dbReference>
<dbReference type="InterPro" id="IPR002933">
    <property type="entry name" value="Peptidase_M20"/>
</dbReference>
<evidence type="ECO:0000256" key="2">
    <source>
        <dbReference type="ARBA" id="ARBA00022801"/>
    </source>
</evidence>
<dbReference type="PANTHER" id="PTHR43808">
    <property type="entry name" value="ACETYLORNITHINE DEACETYLASE"/>
    <property type="match status" value="1"/>
</dbReference>
<keyword evidence="6" id="KW-1185">Reference proteome</keyword>
<sequence>MPISLLQKLVKLESITPKECGIYEIIKAEFAHFAQNPLLDTLIIEQEKQGVKNLFYLIAPKNTAKSSLRHLCFAGHIDVVPPGQGWEYEPFCAMEHDGYIYGRGTQDMKGGVSAFVRAICRALDSIITESKSAKSRIIKSKAIKSQLDSKNIQSCLKGCMISILLTSDEEGEGTYGTRLMLEELKNQGLLPHFCIVAEPTSIAQSGDMLKIGRRGSINGTIVIEGKQGHVAYPEKCINPIELLGDRLGLLAGVELDSGDKYFAPSKLVVTDIRGGMEVVNITPQSLKIMFNVRNSPRSSADSIRAYIESVLAHLPFTLTLKTNSLPFITSSHSALVQLLTQTIAQHFHITTQLSTSGGTSDARFFAAHNIDVVELGVPNDRIHAINERVSIKDLCLLCDIFTQFLLDFTHSNLAH</sequence>
<comment type="caution">
    <text evidence="5">The sequence shown here is derived from an EMBL/GenBank/DDBJ whole genome shotgun (WGS) entry which is preliminary data.</text>
</comment>
<dbReference type="GO" id="GO:0009014">
    <property type="term" value="F:succinyl-diaminopimelate desuccinylase activity"/>
    <property type="evidence" value="ECO:0007669"/>
    <property type="project" value="UniProtKB-EC"/>
</dbReference>
<evidence type="ECO:0000256" key="3">
    <source>
        <dbReference type="ARBA" id="ARBA00023285"/>
    </source>
</evidence>
<dbReference type="InterPro" id="IPR011650">
    <property type="entry name" value="Peptidase_M20_dimer"/>
</dbReference>
<organism evidence="5 6">
    <name type="scientific">Helicobacter jaachi</name>
    <dbReference type="NCBI Taxonomy" id="1677920"/>
    <lineage>
        <taxon>Bacteria</taxon>
        <taxon>Pseudomonadati</taxon>
        <taxon>Campylobacterota</taxon>
        <taxon>Epsilonproteobacteria</taxon>
        <taxon>Campylobacterales</taxon>
        <taxon>Helicobacteraceae</taxon>
        <taxon>Helicobacter</taxon>
    </lineage>
</organism>
<keyword evidence="1" id="KW-0479">Metal-binding</keyword>
<dbReference type="SUPFAM" id="SSF53187">
    <property type="entry name" value="Zn-dependent exopeptidases"/>
    <property type="match status" value="1"/>
</dbReference>
<dbReference type="InterPro" id="IPR050072">
    <property type="entry name" value="Peptidase_M20A"/>
</dbReference>
<protein>
    <submittedName>
        <fullName evidence="5">Succinyl-diaminopimelate desuccinylase</fullName>
        <ecNumber evidence="5">3.5.1.18</ecNumber>
    </submittedName>
</protein>
<dbReference type="EC" id="3.5.1.18" evidence="5"/>
<evidence type="ECO:0000313" key="6">
    <source>
        <dbReference type="Proteomes" id="UP000029733"/>
    </source>
</evidence>
<dbReference type="RefSeq" id="WP_034353027.1">
    <property type="nucleotide sequence ID" value="NZ_JRPR02000003.1"/>
</dbReference>
<dbReference type="GO" id="GO:0008777">
    <property type="term" value="F:acetylornithine deacetylase activity"/>
    <property type="evidence" value="ECO:0007669"/>
    <property type="project" value="TreeGrafter"/>
</dbReference>
<name>A0A4V6I2K9_9HELI</name>
<dbReference type="SUPFAM" id="SSF55031">
    <property type="entry name" value="Bacterial exopeptidase dimerisation domain"/>
    <property type="match status" value="1"/>
</dbReference>
<dbReference type="Pfam" id="PF07687">
    <property type="entry name" value="M20_dimer"/>
    <property type="match status" value="1"/>
</dbReference>
<dbReference type="InterPro" id="IPR036264">
    <property type="entry name" value="Bact_exopeptidase_dim_dom"/>
</dbReference>
<dbReference type="PANTHER" id="PTHR43808:SF31">
    <property type="entry name" value="N-ACETYL-L-CITRULLINE DEACETYLASE"/>
    <property type="match status" value="1"/>
</dbReference>
<keyword evidence="3" id="KW-0170">Cobalt</keyword>
<dbReference type="NCBIfam" id="NF009557">
    <property type="entry name" value="PRK13009.1"/>
    <property type="match status" value="1"/>
</dbReference>
<feature type="domain" description="Peptidase M20 dimerisation" evidence="4">
    <location>
        <begin position="211"/>
        <end position="313"/>
    </location>
</feature>
<evidence type="ECO:0000256" key="1">
    <source>
        <dbReference type="ARBA" id="ARBA00022723"/>
    </source>
</evidence>
<evidence type="ECO:0000259" key="4">
    <source>
        <dbReference type="Pfam" id="PF07687"/>
    </source>
</evidence>
<gene>
    <name evidence="5" type="ORF">LS71_005795</name>
</gene>
<proteinExistence type="predicted"/>
<accession>A0A4V6I2K9</accession>
<dbReference type="EMBL" id="JRPR02000003">
    <property type="protein sequence ID" value="TLD96572.1"/>
    <property type="molecule type" value="Genomic_DNA"/>
</dbReference>
<evidence type="ECO:0000313" key="5">
    <source>
        <dbReference type="EMBL" id="TLD96572.1"/>
    </source>
</evidence>
<dbReference type="AlphaFoldDB" id="A0A4V6I2K9"/>
<keyword evidence="2 5" id="KW-0378">Hydrolase</keyword>
<dbReference type="Gene3D" id="3.40.630.10">
    <property type="entry name" value="Zn peptidases"/>
    <property type="match status" value="2"/>
</dbReference>